<dbReference type="InterPro" id="IPR004516">
    <property type="entry name" value="HisRS/HisZ"/>
</dbReference>
<comment type="similarity">
    <text evidence="3 9">Belongs to the class-II aminoacyl-tRNA synthetase family. HisZ subfamily.</text>
</comment>
<reference evidence="12" key="1">
    <citation type="journal article" date="2019" name="Int. J. Syst. Evol. Microbiol.">
        <title>The Global Catalogue of Microorganisms (GCM) 10K type strain sequencing project: providing services to taxonomists for standard genome sequencing and annotation.</title>
        <authorList>
            <consortium name="The Broad Institute Genomics Platform"/>
            <consortium name="The Broad Institute Genome Sequencing Center for Infectious Disease"/>
            <person name="Wu L."/>
            <person name="Ma J."/>
        </authorList>
    </citation>
    <scope>NUCLEOTIDE SEQUENCE [LARGE SCALE GENOMIC DNA]</scope>
    <source>
        <strain evidence="12">CCM 8896</strain>
    </source>
</reference>
<dbReference type="PANTHER" id="PTHR43707">
    <property type="entry name" value="HISTIDYL-TRNA SYNTHETASE"/>
    <property type="match status" value="1"/>
</dbReference>
<dbReference type="PIRSF" id="PIRSF001549">
    <property type="entry name" value="His-tRNA_synth"/>
    <property type="match status" value="1"/>
</dbReference>
<keyword evidence="12" id="KW-1185">Reference proteome</keyword>
<dbReference type="InterPro" id="IPR004517">
    <property type="entry name" value="HisZ"/>
</dbReference>
<dbReference type="Proteomes" id="UP001597267">
    <property type="component" value="Unassembled WGS sequence"/>
</dbReference>
<comment type="miscellaneous">
    <text evidence="9">This function is generally fulfilled by the C-terminal part of HisG, which is missing in some bacteria such as this one.</text>
</comment>
<evidence type="ECO:0000256" key="8">
    <source>
        <dbReference type="ARBA" id="ARBA00025246"/>
    </source>
</evidence>
<keyword evidence="11" id="KW-0808">Transferase</keyword>
<dbReference type="Pfam" id="PF13393">
    <property type="entry name" value="tRNA-synt_His"/>
    <property type="match status" value="1"/>
</dbReference>
<accession>A0ABW4JAW2</accession>
<dbReference type="EMBL" id="JBHTOP010000022">
    <property type="protein sequence ID" value="MFD1672052.1"/>
    <property type="molecule type" value="Genomic_DNA"/>
</dbReference>
<dbReference type="InterPro" id="IPR041715">
    <property type="entry name" value="HisRS-like_core"/>
</dbReference>
<dbReference type="HAMAP" id="MF_00125">
    <property type="entry name" value="HisZ"/>
    <property type="match status" value="1"/>
</dbReference>
<evidence type="ECO:0000256" key="2">
    <source>
        <dbReference type="ARBA" id="ARBA00004667"/>
    </source>
</evidence>
<name>A0ABW4JAW2_9LACO</name>
<dbReference type="CDD" id="cd00773">
    <property type="entry name" value="HisRS-like_core"/>
    <property type="match status" value="1"/>
</dbReference>
<proteinExistence type="inferred from homology"/>
<dbReference type="SUPFAM" id="SSF55681">
    <property type="entry name" value="Class II aaRS and biotin synthetases"/>
    <property type="match status" value="1"/>
</dbReference>
<dbReference type="Gene3D" id="3.30.930.10">
    <property type="entry name" value="Bira Bifunctional Protein, Domain 2"/>
    <property type="match status" value="1"/>
</dbReference>
<comment type="subcellular location">
    <subcellularLocation>
        <location evidence="1 9">Cytoplasm</location>
    </subcellularLocation>
</comment>
<evidence type="ECO:0000256" key="4">
    <source>
        <dbReference type="ARBA" id="ARBA00020397"/>
    </source>
</evidence>
<evidence type="ECO:0000256" key="1">
    <source>
        <dbReference type="ARBA" id="ARBA00004496"/>
    </source>
</evidence>
<evidence type="ECO:0000313" key="12">
    <source>
        <dbReference type="Proteomes" id="UP001597267"/>
    </source>
</evidence>
<evidence type="ECO:0000259" key="10">
    <source>
        <dbReference type="Pfam" id="PF13393"/>
    </source>
</evidence>
<dbReference type="PANTHER" id="PTHR43707:SF6">
    <property type="entry name" value="ATP PHOSPHORIBOSYLTRANSFERASE REGULATORY SUBUNIT"/>
    <property type="match status" value="1"/>
</dbReference>
<dbReference type="RefSeq" id="WP_125715249.1">
    <property type="nucleotide sequence ID" value="NZ_JBHTOP010000022.1"/>
</dbReference>
<evidence type="ECO:0000256" key="6">
    <source>
        <dbReference type="ARBA" id="ARBA00022605"/>
    </source>
</evidence>
<evidence type="ECO:0000256" key="3">
    <source>
        <dbReference type="ARBA" id="ARBA00005539"/>
    </source>
</evidence>
<dbReference type="GO" id="GO:0016757">
    <property type="term" value="F:glycosyltransferase activity"/>
    <property type="evidence" value="ECO:0007669"/>
    <property type="project" value="UniProtKB-KW"/>
</dbReference>
<evidence type="ECO:0000256" key="9">
    <source>
        <dbReference type="HAMAP-Rule" id="MF_00125"/>
    </source>
</evidence>
<dbReference type="InterPro" id="IPR045864">
    <property type="entry name" value="aa-tRNA-synth_II/BPL/LPL"/>
</dbReference>
<keyword evidence="7 9" id="KW-0368">Histidine biosynthesis</keyword>
<evidence type="ECO:0000313" key="11">
    <source>
        <dbReference type="EMBL" id="MFD1672052.1"/>
    </source>
</evidence>
<protein>
    <recommendedName>
        <fullName evidence="4 9">ATP phosphoribosyltransferase regulatory subunit</fullName>
    </recommendedName>
</protein>
<keyword evidence="6 9" id="KW-0028">Amino-acid biosynthesis</keyword>
<gene>
    <name evidence="9" type="primary">hisZ</name>
    <name evidence="11" type="ORF">ACFQ5M_08090</name>
</gene>
<comment type="subunit">
    <text evidence="9">Heteromultimer composed of HisG and HisZ subunits.</text>
</comment>
<comment type="function">
    <text evidence="8 9">Required for the first step of histidine biosynthesis. May allow the feedback regulation of ATP phosphoribosyltransferase activity by histidine.</text>
</comment>
<feature type="domain" description="Class II Histidinyl-tRNA synthetase (HisRS)-like catalytic core" evidence="10">
    <location>
        <begin position="20"/>
        <end position="315"/>
    </location>
</feature>
<comment type="pathway">
    <text evidence="2 9">Amino-acid biosynthesis; L-histidine biosynthesis; L-histidine from 5-phospho-alpha-D-ribose 1-diphosphate: step 1/9.</text>
</comment>
<comment type="caution">
    <text evidence="11">The sequence shown here is derived from an EMBL/GenBank/DDBJ whole genome shotgun (WGS) entry which is preliminary data.</text>
</comment>
<keyword evidence="11" id="KW-0328">Glycosyltransferase</keyword>
<evidence type="ECO:0000256" key="5">
    <source>
        <dbReference type="ARBA" id="ARBA00022490"/>
    </source>
</evidence>
<evidence type="ECO:0000256" key="7">
    <source>
        <dbReference type="ARBA" id="ARBA00023102"/>
    </source>
</evidence>
<sequence length="380" mass="42921">MSNKQLPTGTRDEFGTIAMVKEQVTQTIQTNLKNRGFQKIITPLLEYRDVFKPLAKQTYQPYQLIDEHGDTLVLRPDMTLPVARVMSATGIDTPVKWYYSGDIFRVKRRLSGSYNQVTQAGLEIIGYASLKAEWECLITASEICQQLAIPDLTIELSDAQFVAKVLNVLPINDLMQQNLKTALFAKDLTHYAKLIQPLKNDRFYPFLEAWPWLFGDFEAVLQQLTTLPQQPALQNIIGDLKKTKNFLQQHFPTLTVTLDLSVESPQEYYTGMVFKAYSQAANDYLFSGGRYDQLLSNFQQTIQPAVGLAFDIDAIVAQQALQQPPVKTLIYFEPEQWADAQALQANIPNSSLCLTDSSKAAQRIAEQQAAKLIDLTERQA</sequence>
<keyword evidence="5 9" id="KW-0963">Cytoplasm</keyword>
<organism evidence="11 12">
    <name type="scientific">Agrilactobacillus yilanensis</name>
    <dbReference type="NCBI Taxonomy" id="2485997"/>
    <lineage>
        <taxon>Bacteria</taxon>
        <taxon>Bacillati</taxon>
        <taxon>Bacillota</taxon>
        <taxon>Bacilli</taxon>
        <taxon>Lactobacillales</taxon>
        <taxon>Lactobacillaceae</taxon>
        <taxon>Agrilactobacillus</taxon>
    </lineage>
</organism>